<sequence length="227" mass="27112">MLRDTTYKEKFAILKNWMPQIIEPLKKDLKNDHLKNDWEFFKRYFASKNFNKLTVEDFVSAYSQAIEEVEPERAEEIAEFIANRWLMRNAELYEFFEGKLNQINPNFQDIQELSPEQSKEILDDALNQFGSFRTYVFSILNSVVFPQIVYEDLRKKADQHIDQTLKQQELDKQERSLEAIKGFYEQQMARMQDKYEKKLSGMQKKYVHDVESLKKQISALQRKLGGQ</sequence>
<dbReference type="EMBL" id="JSAM01000028">
    <property type="protein sequence ID" value="KIA78296.1"/>
    <property type="molecule type" value="Genomic_DNA"/>
</dbReference>
<organism evidence="1 2">
    <name type="scientific">Parachlamydia acanthamoebae</name>
    <dbReference type="NCBI Taxonomy" id="83552"/>
    <lineage>
        <taxon>Bacteria</taxon>
        <taxon>Pseudomonadati</taxon>
        <taxon>Chlamydiota</taxon>
        <taxon>Chlamydiia</taxon>
        <taxon>Parachlamydiales</taxon>
        <taxon>Parachlamydiaceae</taxon>
        <taxon>Parachlamydia</taxon>
    </lineage>
</organism>
<protein>
    <submittedName>
        <fullName evidence="1">Uncharacterized protein</fullName>
    </submittedName>
</protein>
<reference evidence="1 2" key="1">
    <citation type="journal article" date="2014" name="Mol. Biol. Evol.">
        <title>Massive expansion of Ubiquitination-related gene families within the Chlamydiae.</title>
        <authorList>
            <person name="Domman D."/>
            <person name="Collingro A."/>
            <person name="Lagkouvardos I."/>
            <person name="Gehre L."/>
            <person name="Weinmaier T."/>
            <person name="Rattei T."/>
            <person name="Subtil A."/>
            <person name="Horn M."/>
        </authorList>
    </citation>
    <scope>NUCLEOTIDE SEQUENCE [LARGE SCALE GENOMIC DNA]</scope>
    <source>
        <strain evidence="1 2">OEW1</strain>
    </source>
</reference>
<dbReference type="AlphaFoldDB" id="A0A0C1C453"/>
<evidence type="ECO:0000313" key="2">
    <source>
        <dbReference type="Proteomes" id="UP000031307"/>
    </source>
</evidence>
<comment type="caution">
    <text evidence="1">The sequence shown here is derived from an EMBL/GenBank/DDBJ whole genome shotgun (WGS) entry which is preliminary data.</text>
</comment>
<dbReference type="RefSeq" id="WP_006341621.1">
    <property type="nucleotide sequence ID" value="NZ_BAWW01000007.1"/>
</dbReference>
<name>A0A0C1C453_9BACT</name>
<dbReference type="Proteomes" id="UP000031307">
    <property type="component" value="Unassembled WGS sequence"/>
</dbReference>
<dbReference type="OMA" id="EFIANRW"/>
<accession>A0A0C1C453</accession>
<evidence type="ECO:0000313" key="1">
    <source>
        <dbReference type="EMBL" id="KIA78296.1"/>
    </source>
</evidence>
<gene>
    <name evidence="1" type="ORF">DB43_EI00410</name>
</gene>
<dbReference type="PATRIC" id="fig|83552.4.peg.526"/>
<proteinExistence type="predicted"/>